<organism evidence="16">
    <name type="scientific">Cacopsylla melanoneura</name>
    <dbReference type="NCBI Taxonomy" id="428564"/>
    <lineage>
        <taxon>Eukaryota</taxon>
        <taxon>Metazoa</taxon>
        <taxon>Ecdysozoa</taxon>
        <taxon>Arthropoda</taxon>
        <taxon>Hexapoda</taxon>
        <taxon>Insecta</taxon>
        <taxon>Pterygota</taxon>
        <taxon>Neoptera</taxon>
        <taxon>Paraneoptera</taxon>
        <taxon>Hemiptera</taxon>
        <taxon>Sternorrhyncha</taxon>
        <taxon>Psylloidea</taxon>
        <taxon>Psyllidae</taxon>
        <taxon>Psyllinae</taxon>
        <taxon>Cacopsylla</taxon>
    </lineage>
</organism>
<comment type="function">
    <text evidence="15">May play a role in homeostasis or cellular differentiation in cells of neural, epithelial and germline origins. May also act as a death receptor-associated anti-apoptotic protein, which inhibits the mitochondrial apoptotic pathway.</text>
</comment>
<evidence type="ECO:0000256" key="10">
    <source>
        <dbReference type="ARBA" id="ARBA00022853"/>
    </source>
</evidence>
<dbReference type="GO" id="GO:0045739">
    <property type="term" value="P:positive regulation of DNA repair"/>
    <property type="evidence" value="ECO:0007669"/>
    <property type="project" value="UniProtKB-UniRule"/>
</dbReference>
<keyword evidence="4 15" id="KW-0132">Cell division</keyword>
<evidence type="ECO:0000256" key="13">
    <source>
        <dbReference type="ARBA" id="ARBA00023306"/>
    </source>
</evidence>
<evidence type="ECO:0000256" key="3">
    <source>
        <dbReference type="ARBA" id="ARBA00022490"/>
    </source>
</evidence>
<evidence type="ECO:0000256" key="4">
    <source>
        <dbReference type="ARBA" id="ARBA00022618"/>
    </source>
</evidence>
<comment type="domain">
    <text evidence="15">Contains 2 ubiquitin-conjugating enzyme family-like (UEV-like) regions. These regions lack the critical Cys residues required for ubiquitination but retain the ability to bind ubiquitin.</text>
</comment>
<reference evidence="16" key="1">
    <citation type="submission" date="2021-05" db="EMBL/GenBank/DDBJ databases">
        <authorList>
            <person name="Alioto T."/>
            <person name="Alioto T."/>
            <person name="Gomez Garrido J."/>
        </authorList>
    </citation>
    <scope>NUCLEOTIDE SEQUENCE</scope>
</reference>
<evidence type="ECO:0000256" key="1">
    <source>
        <dbReference type="ARBA" id="ARBA00004123"/>
    </source>
</evidence>
<evidence type="ECO:0000256" key="9">
    <source>
        <dbReference type="ARBA" id="ARBA00022786"/>
    </source>
</evidence>
<name>A0A8D9EYK0_9HEMI</name>
<comment type="subunit">
    <text evidence="15">Component of the ARISC complex. Component of the BRCA1-A complex. Component of the BRISC complex. Binds polyubiquitin.</text>
</comment>
<dbReference type="GO" id="GO:0006302">
    <property type="term" value="P:double-strand break repair"/>
    <property type="evidence" value="ECO:0007669"/>
    <property type="project" value="UniProtKB-UniRule"/>
</dbReference>
<dbReference type="GO" id="GO:0031593">
    <property type="term" value="F:polyubiquitin modification-dependent protein binding"/>
    <property type="evidence" value="ECO:0007669"/>
    <property type="project" value="UniProtKB-UniRule"/>
</dbReference>
<evidence type="ECO:0000256" key="8">
    <source>
        <dbReference type="ARBA" id="ARBA00022776"/>
    </source>
</evidence>
<evidence type="ECO:0000256" key="7">
    <source>
        <dbReference type="ARBA" id="ARBA00022763"/>
    </source>
</evidence>
<keyword evidence="7 15" id="KW-0227">DNA damage</keyword>
<accession>A0A8D9EYK0</accession>
<keyword evidence="6" id="KW-0677">Repeat</keyword>
<keyword evidence="3 15" id="KW-0963">Cytoplasm</keyword>
<evidence type="ECO:0000313" key="16">
    <source>
        <dbReference type="EMBL" id="CAG6771148.1"/>
    </source>
</evidence>
<keyword evidence="12 15" id="KW-0539">Nucleus</keyword>
<dbReference type="InterPro" id="IPR010358">
    <property type="entry name" value="BRE"/>
</dbReference>
<keyword evidence="10 15" id="KW-0156">Chromatin regulator</keyword>
<evidence type="ECO:0000256" key="11">
    <source>
        <dbReference type="ARBA" id="ARBA00023204"/>
    </source>
</evidence>
<proteinExistence type="inferred from homology"/>
<dbReference type="GO" id="GO:0006325">
    <property type="term" value="P:chromatin organization"/>
    <property type="evidence" value="ECO:0007669"/>
    <property type="project" value="UniProtKB-UniRule"/>
</dbReference>
<dbReference type="GO" id="GO:0006915">
    <property type="term" value="P:apoptotic process"/>
    <property type="evidence" value="ECO:0007669"/>
    <property type="project" value="UniProtKB-UniRule"/>
</dbReference>
<evidence type="ECO:0000256" key="15">
    <source>
        <dbReference type="RuleBase" id="RU368019"/>
    </source>
</evidence>
<evidence type="ECO:0000256" key="2">
    <source>
        <dbReference type="ARBA" id="ARBA00019438"/>
    </source>
</evidence>
<dbReference type="GO" id="GO:0007095">
    <property type="term" value="P:mitotic G2 DNA damage checkpoint signaling"/>
    <property type="evidence" value="ECO:0007669"/>
    <property type="project" value="UniProtKB-UniRule"/>
</dbReference>
<evidence type="ECO:0000256" key="12">
    <source>
        <dbReference type="ARBA" id="ARBA00023242"/>
    </source>
</evidence>
<dbReference type="Pfam" id="PF06113">
    <property type="entry name" value="BRE"/>
    <property type="match status" value="1"/>
</dbReference>
<protein>
    <recommendedName>
        <fullName evidence="2 15">BRISC and BRCA1-A complex member 2</fullName>
    </recommendedName>
</protein>
<keyword evidence="11 15" id="KW-0234">DNA repair</keyword>
<dbReference type="GO" id="GO:0010212">
    <property type="term" value="P:response to ionizing radiation"/>
    <property type="evidence" value="ECO:0007669"/>
    <property type="project" value="UniProtKB-UniRule"/>
</dbReference>
<keyword evidence="5 15" id="KW-0053">Apoptosis</keyword>
<comment type="similarity">
    <text evidence="14 15">Belongs to the BABAM2 family.</text>
</comment>
<dbReference type="GO" id="GO:0070531">
    <property type="term" value="C:BRCA1-A complex"/>
    <property type="evidence" value="ECO:0007669"/>
    <property type="project" value="UniProtKB-UniRule"/>
</dbReference>
<dbReference type="PANTHER" id="PTHR15189:SF7">
    <property type="entry name" value="BRISC AND BRCA1-A COMPLEX MEMBER 2"/>
    <property type="match status" value="1"/>
</dbReference>
<evidence type="ECO:0000256" key="14">
    <source>
        <dbReference type="ARBA" id="ARBA00025766"/>
    </source>
</evidence>
<keyword evidence="9 15" id="KW-0833">Ubl conjugation pathway</keyword>
<evidence type="ECO:0000256" key="6">
    <source>
        <dbReference type="ARBA" id="ARBA00022737"/>
    </source>
</evidence>
<keyword evidence="8 15" id="KW-0498">Mitosis</keyword>
<keyword evidence="13 15" id="KW-0131">Cell cycle</keyword>
<dbReference type="EMBL" id="HBUF01583944">
    <property type="protein sequence ID" value="CAG6771148.1"/>
    <property type="molecule type" value="Transcribed_RNA"/>
</dbReference>
<sequence length="390" mass="45046">MDGMDPRSASYLQRFHPVHETVLNNVLAHSVGLFNRRYKIRKLQRCGQSSVLPGREKYQDMFVLSVPICEDQVLEWQVILNEFKPSLRPDFKVFNLGFAQFLSNNMLRTGLFHYDINNENAILNVVNRLREMYIEYVLTHLKSPSSLHEHISSTLQVLNCSHELVLLHNIVHFSLRLPLLFSRLQLDLPPSKLTVTLTLSAPYHHGSDLDYQSRVHMSDDLSEQIGGDRIKYPQYGRDKPMLKYIYDVIGRIQDHVDTLTAQQLKQKRFILSLLTIAGVSVLEWDAIHFQSISFLFNTEQFYWTVFLEITTSNGIVARLRSIYNGEETWIPLGSVPAESDGIFAHRLLSHLAAVGMRQSRIFSINGIPQQILELEQFIKYLGQYPENAPY</sequence>
<dbReference type="GO" id="GO:0051301">
    <property type="term" value="P:cell division"/>
    <property type="evidence" value="ECO:0007669"/>
    <property type="project" value="UniProtKB-UniRule"/>
</dbReference>
<dbReference type="GO" id="GO:0005737">
    <property type="term" value="C:cytoplasm"/>
    <property type="evidence" value="ECO:0007669"/>
    <property type="project" value="UniProtKB-SubCell"/>
</dbReference>
<evidence type="ECO:0000256" key="5">
    <source>
        <dbReference type="ARBA" id="ARBA00022703"/>
    </source>
</evidence>
<dbReference type="GO" id="GO:0070552">
    <property type="term" value="C:BRISC complex"/>
    <property type="evidence" value="ECO:0007669"/>
    <property type="project" value="UniProtKB-UniRule"/>
</dbReference>
<dbReference type="AlphaFoldDB" id="A0A8D9EYK0"/>
<dbReference type="PANTHER" id="PTHR15189">
    <property type="entry name" value="BRISC AND BRCA1-A COMPLEX MEMBER 2"/>
    <property type="match status" value="1"/>
</dbReference>
<comment type="subcellular location">
    <subcellularLocation>
        <location evidence="15">Cytoplasm</location>
    </subcellularLocation>
    <subcellularLocation>
        <location evidence="1 15">Nucleus</location>
    </subcellularLocation>
    <text evidence="15">Localizes at sites of DNA damage at double-strand breaks (DSBs).</text>
</comment>